<dbReference type="eggNOG" id="COG0456">
    <property type="taxonomic scope" value="Bacteria"/>
</dbReference>
<dbReference type="Gene3D" id="3.40.630.30">
    <property type="match status" value="1"/>
</dbReference>
<dbReference type="HOGENOM" id="CLU_013985_11_6_11"/>
<dbReference type="GO" id="GO:0016747">
    <property type="term" value="F:acyltransferase activity, transferring groups other than amino-acyl groups"/>
    <property type="evidence" value="ECO:0007669"/>
    <property type="project" value="InterPro"/>
</dbReference>
<dbReference type="AlphaFoldDB" id="D5UT48"/>
<evidence type="ECO:0000313" key="4">
    <source>
        <dbReference type="EMBL" id="ADG77335.1"/>
    </source>
</evidence>
<accession>D5UT48</accession>
<sequence length="158" mass="17577">MDAVVLTRLPDHPDVIRLNRDYLTEVVSRWYGRPAARHEIEQALADEPASDLVAPSGHLAVIELDGDAVCLGGLRFIDADTAELTKIYTAPRVRGRSLASRILAHLEGVAAFRGRSLARLDTRSDLVEACRLYESRGYRTVPPFSAAPYSDRWYAKDL</sequence>
<gene>
    <name evidence="4" type="ordered locus">Tpau_0698</name>
</gene>
<protein>
    <submittedName>
        <fullName evidence="4">GCN5-related N-acetyltransferase</fullName>
    </submittedName>
</protein>
<dbReference type="PROSITE" id="PS51186">
    <property type="entry name" value="GNAT"/>
    <property type="match status" value="1"/>
</dbReference>
<reference evidence="5" key="1">
    <citation type="submission" date="2010-03" db="EMBL/GenBank/DDBJ databases">
        <title>The complete chromosome of Tsukamurella paurometabola DSM 20162.</title>
        <authorList>
            <consortium name="US DOE Joint Genome Institute (JGI-PGF)"/>
            <person name="Lucas S."/>
            <person name="Copeland A."/>
            <person name="Lapidus A."/>
            <person name="Glavina del Rio T."/>
            <person name="Dalin E."/>
            <person name="Tice H."/>
            <person name="Bruce D."/>
            <person name="Goodwin L."/>
            <person name="Pitluck S."/>
            <person name="Kyrpides N."/>
            <person name="Mavromatis K."/>
            <person name="Ivanova N."/>
            <person name="Mikhailova N."/>
            <person name="Munk A.C."/>
            <person name="Brettin T."/>
            <person name="Detter J.C."/>
            <person name="Tapia R."/>
            <person name="Han C."/>
            <person name="Larimer F."/>
            <person name="Land M."/>
            <person name="Hauser L."/>
            <person name="Markowitz V."/>
            <person name="Cheng J.-F."/>
            <person name="Hugenholtz P."/>
            <person name="Woyke T."/>
            <person name="Wu D."/>
            <person name="Jando M."/>
            <person name="Brambilla E."/>
            <person name="Klenk H.-P."/>
            <person name="Eisen J.A."/>
        </authorList>
    </citation>
    <scope>NUCLEOTIDE SEQUENCE [LARGE SCALE GENOMIC DNA]</scope>
    <source>
        <strain evidence="5">ATCC 8368 / DSM 20162 / CCUG 35730 / CIP 100753 / JCM 10117 / KCTC 9821 / NBRC 16120 / NCIMB 702349 / NCTC 13040</strain>
    </source>
</reference>
<feature type="domain" description="N-acetyltransferase" evidence="3">
    <location>
        <begin position="1"/>
        <end position="158"/>
    </location>
</feature>
<evidence type="ECO:0000259" key="3">
    <source>
        <dbReference type="PROSITE" id="PS51186"/>
    </source>
</evidence>
<evidence type="ECO:0000256" key="2">
    <source>
        <dbReference type="ARBA" id="ARBA00023315"/>
    </source>
</evidence>
<dbReference type="PANTHER" id="PTHR43877">
    <property type="entry name" value="AMINOALKYLPHOSPHONATE N-ACETYLTRANSFERASE-RELATED-RELATED"/>
    <property type="match status" value="1"/>
</dbReference>
<keyword evidence="1 4" id="KW-0808">Transferase</keyword>
<dbReference type="RefSeq" id="WP_013125376.1">
    <property type="nucleotide sequence ID" value="NC_014158.1"/>
</dbReference>
<keyword evidence="5" id="KW-1185">Reference proteome</keyword>
<dbReference type="SUPFAM" id="SSF55729">
    <property type="entry name" value="Acyl-CoA N-acyltransferases (Nat)"/>
    <property type="match status" value="1"/>
</dbReference>
<dbReference type="Pfam" id="PF00583">
    <property type="entry name" value="Acetyltransf_1"/>
    <property type="match status" value="1"/>
</dbReference>
<dbReference type="InterPro" id="IPR000182">
    <property type="entry name" value="GNAT_dom"/>
</dbReference>
<dbReference type="KEGG" id="tpr:Tpau_0698"/>
<dbReference type="InterPro" id="IPR050832">
    <property type="entry name" value="Bact_Acetyltransf"/>
</dbReference>
<organism evidence="4 5">
    <name type="scientific">Tsukamurella paurometabola (strain ATCC 8368 / DSM 20162 / CCUG 35730 / CIP 100753 / JCM 10117 / KCTC 9821 / NBRC 16120 / NCIMB 702349 / NCTC 13040)</name>
    <name type="common">Corynebacterium paurometabolum</name>
    <dbReference type="NCBI Taxonomy" id="521096"/>
    <lineage>
        <taxon>Bacteria</taxon>
        <taxon>Bacillati</taxon>
        <taxon>Actinomycetota</taxon>
        <taxon>Actinomycetes</taxon>
        <taxon>Mycobacteriales</taxon>
        <taxon>Tsukamurellaceae</taxon>
        <taxon>Tsukamurella</taxon>
    </lineage>
</organism>
<proteinExistence type="predicted"/>
<dbReference type="InterPro" id="IPR016181">
    <property type="entry name" value="Acyl_CoA_acyltransferase"/>
</dbReference>
<name>D5UT48_TSUPD</name>
<dbReference type="Proteomes" id="UP000001213">
    <property type="component" value="Chromosome"/>
</dbReference>
<evidence type="ECO:0000256" key="1">
    <source>
        <dbReference type="ARBA" id="ARBA00022679"/>
    </source>
</evidence>
<dbReference type="PANTHER" id="PTHR43877:SF2">
    <property type="entry name" value="AMINOALKYLPHOSPHONATE N-ACETYLTRANSFERASE-RELATED"/>
    <property type="match status" value="1"/>
</dbReference>
<dbReference type="EMBL" id="CP001966">
    <property type="protein sequence ID" value="ADG77335.1"/>
    <property type="molecule type" value="Genomic_DNA"/>
</dbReference>
<keyword evidence="2" id="KW-0012">Acyltransferase</keyword>
<reference evidence="4 5" key="2">
    <citation type="journal article" date="2011" name="Stand. Genomic Sci.">
        <title>Complete genome sequence of Tsukamurella paurometabola type strain (no. 33).</title>
        <authorList>
            <person name="Munk A.C."/>
            <person name="Lapidus A."/>
            <person name="Lucas S."/>
            <person name="Nolan M."/>
            <person name="Tice H."/>
            <person name="Cheng J.F."/>
            <person name="Del Rio T.G."/>
            <person name="Goodwin L."/>
            <person name="Pitluck S."/>
            <person name="Liolios K."/>
            <person name="Huntemann M."/>
            <person name="Ivanova N."/>
            <person name="Mavromatis K."/>
            <person name="Mikhailova N."/>
            <person name="Pati A."/>
            <person name="Chen A."/>
            <person name="Palaniappan K."/>
            <person name="Tapia R."/>
            <person name="Han C."/>
            <person name="Land M."/>
            <person name="Hauser L."/>
            <person name="Chang Y.J."/>
            <person name="Jeffries C.D."/>
            <person name="Brettin T."/>
            <person name="Yasawong M."/>
            <person name="Brambilla E.M."/>
            <person name="Rohde M."/>
            <person name="Sikorski J."/>
            <person name="Goker M."/>
            <person name="Detter J.C."/>
            <person name="Woyke T."/>
            <person name="Bristow J."/>
            <person name="Eisen J.A."/>
            <person name="Markowitz V."/>
            <person name="Hugenholtz P."/>
            <person name="Kyrpides N.C."/>
            <person name="Klenk H.P."/>
        </authorList>
    </citation>
    <scope>NUCLEOTIDE SEQUENCE [LARGE SCALE GENOMIC DNA]</scope>
    <source>
        <strain evidence="5">ATCC 8368 / DSM 20162 / CCUG 35730 / CIP 100753 / JCM 10117 / KCTC 9821 / NBRC 16120 / NCIMB 702349 / NCTC 13040</strain>
    </source>
</reference>
<evidence type="ECO:0000313" key="5">
    <source>
        <dbReference type="Proteomes" id="UP000001213"/>
    </source>
</evidence>
<dbReference type="STRING" id="521096.Tpau_0698"/>